<reference evidence="3 5" key="1">
    <citation type="journal article" date="2012" name="Nature">
        <title>Algal genomes reveal evolutionary mosaicism and the fate of nucleomorphs.</title>
        <authorList>
            <consortium name="DOE Joint Genome Institute"/>
            <person name="Curtis B.A."/>
            <person name="Tanifuji G."/>
            <person name="Burki F."/>
            <person name="Gruber A."/>
            <person name="Irimia M."/>
            <person name="Maruyama S."/>
            <person name="Arias M.C."/>
            <person name="Ball S.G."/>
            <person name="Gile G.H."/>
            <person name="Hirakawa Y."/>
            <person name="Hopkins J.F."/>
            <person name="Kuo A."/>
            <person name="Rensing S.A."/>
            <person name="Schmutz J."/>
            <person name="Symeonidi A."/>
            <person name="Elias M."/>
            <person name="Eveleigh R.J."/>
            <person name="Herman E.K."/>
            <person name="Klute M.J."/>
            <person name="Nakayama T."/>
            <person name="Obornik M."/>
            <person name="Reyes-Prieto A."/>
            <person name="Armbrust E.V."/>
            <person name="Aves S.J."/>
            <person name="Beiko R.G."/>
            <person name="Coutinho P."/>
            <person name="Dacks J.B."/>
            <person name="Durnford D.G."/>
            <person name="Fast N.M."/>
            <person name="Green B.R."/>
            <person name="Grisdale C.J."/>
            <person name="Hempel F."/>
            <person name="Henrissat B."/>
            <person name="Hoppner M.P."/>
            <person name="Ishida K."/>
            <person name="Kim E."/>
            <person name="Koreny L."/>
            <person name="Kroth P.G."/>
            <person name="Liu Y."/>
            <person name="Malik S.B."/>
            <person name="Maier U.G."/>
            <person name="McRose D."/>
            <person name="Mock T."/>
            <person name="Neilson J.A."/>
            <person name="Onodera N.T."/>
            <person name="Poole A.M."/>
            <person name="Pritham E.J."/>
            <person name="Richards T.A."/>
            <person name="Rocap G."/>
            <person name="Roy S.W."/>
            <person name="Sarai C."/>
            <person name="Schaack S."/>
            <person name="Shirato S."/>
            <person name="Slamovits C.H."/>
            <person name="Spencer D.F."/>
            <person name="Suzuki S."/>
            <person name="Worden A.Z."/>
            <person name="Zauner S."/>
            <person name="Barry K."/>
            <person name="Bell C."/>
            <person name="Bharti A.K."/>
            <person name="Crow J.A."/>
            <person name="Grimwood J."/>
            <person name="Kramer R."/>
            <person name="Lindquist E."/>
            <person name="Lucas S."/>
            <person name="Salamov A."/>
            <person name="McFadden G.I."/>
            <person name="Lane C.E."/>
            <person name="Keeling P.J."/>
            <person name="Gray M.W."/>
            <person name="Grigoriev I.V."/>
            <person name="Archibald J.M."/>
        </authorList>
    </citation>
    <scope>NUCLEOTIDE SEQUENCE</scope>
    <source>
        <strain evidence="3 5">CCMP2712</strain>
    </source>
</reference>
<dbReference type="HOGENOM" id="CLU_817467_0_0_1"/>
<dbReference type="STRING" id="905079.L1K4N6"/>
<dbReference type="InterPro" id="IPR018997">
    <property type="entry name" value="PUB_domain"/>
</dbReference>
<dbReference type="Pfam" id="PF09409">
    <property type="entry name" value="PUB"/>
    <property type="match status" value="1"/>
</dbReference>
<dbReference type="PROSITE" id="PS51397">
    <property type="entry name" value="WLM"/>
    <property type="match status" value="1"/>
</dbReference>
<dbReference type="CDD" id="cd09212">
    <property type="entry name" value="PUB"/>
    <property type="match status" value="1"/>
</dbReference>
<dbReference type="PaxDb" id="55529-EKX55430"/>
<evidence type="ECO:0000313" key="4">
    <source>
        <dbReference type="EnsemblProtists" id="EKX55430"/>
    </source>
</evidence>
<dbReference type="Proteomes" id="UP000011087">
    <property type="component" value="Unassembled WGS sequence"/>
</dbReference>
<dbReference type="Gene3D" id="1.20.58.2190">
    <property type="match status" value="1"/>
</dbReference>
<dbReference type="InterPro" id="IPR036339">
    <property type="entry name" value="PUB-like_dom_sf"/>
</dbReference>
<proteinExistence type="predicted"/>
<dbReference type="GeneID" id="17312047"/>
<dbReference type="EnsemblProtists" id="EKX55430">
    <property type="protein sequence ID" value="EKX55430"/>
    <property type="gene ID" value="GUITHDRAFT_99209"/>
</dbReference>
<dbReference type="PANTHER" id="PTHR47796">
    <property type="entry name" value="ZINC METALLOPROTEINASE-LIKE PROTEIN"/>
    <property type="match status" value="1"/>
</dbReference>
<dbReference type="EMBL" id="JH992965">
    <property type="protein sequence ID" value="EKX55430.1"/>
    <property type="molecule type" value="Genomic_DNA"/>
</dbReference>
<feature type="compositionally biased region" description="Basic and acidic residues" evidence="1">
    <location>
        <begin position="107"/>
        <end position="116"/>
    </location>
</feature>
<feature type="compositionally biased region" description="Low complexity" evidence="1">
    <location>
        <begin position="68"/>
        <end position="84"/>
    </location>
</feature>
<dbReference type="RefSeq" id="XP_005842410.1">
    <property type="nucleotide sequence ID" value="XM_005842353.1"/>
</dbReference>
<dbReference type="InterPro" id="IPR013536">
    <property type="entry name" value="WLM_dom"/>
</dbReference>
<reference evidence="5" key="2">
    <citation type="submission" date="2012-11" db="EMBL/GenBank/DDBJ databases">
        <authorList>
            <person name="Kuo A."/>
            <person name="Curtis B.A."/>
            <person name="Tanifuji G."/>
            <person name="Burki F."/>
            <person name="Gruber A."/>
            <person name="Irimia M."/>
            <person name="Maruyama S."/>
            <person name="Arias M.C."/>
            <person name="Ball S.G."/>
            <person name="Gile G.H."/>
            <person name="Hirakawa Y."/>
            <person name="Hopkins J.F."/>
            <person name="Rensing S.A."/>
            <person name="Schmutz J."/>
            <person name="Symeonidi A."/>
            <person name="Elias M."/>
            <person name="Eveleigh R.J."/>
            <person name="Herman E.K."/>
            <person name="Klute M.J."/>
            <person name="Nakayama T."/>
            <person name="Obornik M."/>
            <person name="Reyes-Prieto A."/>
            <person name="Armbrust E.V."/>
            <person name="Aves S.J."/>
            <person name="Beiko R.G."/>
            <person name="Coutinho P."/>
            <person name="Dacks J.B."/>
            <person name="Durnford D.G."/>
            <person name="Fast N.M."/>
            <person name="Green B.R."/>
            <person name="Grisdale C."/>
            <person name="Hempe F."/>
            <person name="Henrissat B."/>
            <person name="Hoppner M.P."/>
            <person name="Ishida K.-I."/>
            <person name="Kim E."/>
            <person name="Koreny L."/>
            <person name="Kroth P.G."/>
            <person name="Liu Y."/>
            <person name="Malik S.-B."/>
            <person name="Maier U.G."/>
            <person name="McRose D."/>
            <person name="Mock T."/>
            <person name="Neilson J.A."/>
            <person name="Onodera N.T."/>
            <person name="Poole A.M."/>
            <person name="Pritham E.J."/>
            <person name="Richards T.A."/>
            <person name="Rocap G."/>
            <person name="Roy S.W."/>
            <person name="Sarai C."/>
            <person name="Schaack S."/>
            <person name="Shirato S."/>
            <person name="Slamovits C.H."/>
            <person name="Spencer D.F."/>
            <person name="Suzuki S."/>
            <person name="Worden A.Z."/>
            <person name="Zauner S."/>
            <person name="Barry K."/>
            <person name="Bell C."/>
            <person name="Bharti A.K."/>
            <person name="Crow J.A."/>
            <person name="Grimwood J."/>
            <person name="Kramer R."/>
            <person name="Lindquist E."/>
            <person name="Lucas S."/>
            <person name="Salamov A."/>
            <person name="McFadden G.I."/>
            <person name="Lane C.E."/>
            <person name="Keeling P.J."/>
            <person name="Gray M.W."/>
            <person name="Grigoriev I.V."/>
            <person name="Archibald J.M."/>
        </authorList>
    </citation>
    <scope>NUCLEOTIDE SEQUENCE</scope>
    <source>
        <strain evidence="5">CCMP2712</strain>
    </source>
</reference>
<dbReference type="Pfam" id="PF08325">
    <property type="entry name" value="WLM"/>
    <property type="match status" value="1"/>
</dbReference>
<evidence type="ECO:0000256" key="1">
    <source>
        <dbReference type="SAM" id="MobiDB-lite"/>
    </source>
</evidence>
<reference evidence="4" key="3">
    <citation type="submission" date="2015-06" db="UniProtKB">
        <authorList>
            <consortium name="EnsemblProtists"/>
        </authorList>
    </citation>
    <scope>IDENTIFICATION</scope>
</reference>
<evidence type="ECO:0000259" key="2">
    <source>
        <dbReference type="PROSITE" id="PS51397"/>
    </source>
</evidence>
<sequence length="340" mass="37141">MVHSEHDDKFWSLFRVLMEESKELDWTQGNGQQVGGPARPEDAAGAAQPEVGRRLGGGAGGEEERQVRGSVAHVPARALAAAAASERMQDSRPSEPQQPSMLGLTLTDKDETREPETATEPAPEGQRMQESAGDELGESSRGDEEMGEAPDPLEELQMMGFSAEQAQQPSASSTGASYELPTGCSPAAGTRGRRMMPDNKHPELEPSCQRRVQMNFRNCGNALGILFVSSLEARPEAARVALETVLGIFRRITDSPSEQKFRKIRISNQTFQHKVASHAGGRELLLSANFRYSGEDSLEYQHEDIVPLLVASSDCIRYSKSPCSSSHDDIVLLDNFETRT</sequence>
<dbReference type="SUPFAM" id="SSF143503">
    <property type="entry name" value="PUG domain-like"/>
    <property type="match status" value="1"/>
</dbReference>
<dbReference type="OrthoDB" id="336240at2759"/>
<dbReference type="AlphaFoldDB" id="L1K4N6"/>
<dbReference type="KEGG" id="gtt:GUITHDRAFT_99209"/>
<feature type="domain" description="WLM" evidence="2">
    <location>
        <begin position="1"/>
        <end position="89"/>
    </location>
</feature>
<protein>
    <recommendedName>
        <fullName evidence="2">WLM domain-containing protein</fullName>
    </recommendedName>
</protein>
<feature type="region of interest" description="Disordered" evidence="1">
    <location>
        <begin position="24"/>
        <end position="149"/>
    </location>
</feature>
<gene>
    <name evidence="3" type="ORF">GUITHDRAFT_99209</name>
</gene>
<organism evidence="3">
    <name type="scientific">Guillardia theta (strain CCMP2712)</name>
    <name type="common">Cryptophyte</name>
    <dbReference type="NCBI Taxonomy" id="905079"/>
    <lineage>
        <taxon>Eukaryota</taxon>
        <taxon>Cryptophyceae</taxon>
        <taxon>Pyrenomonadales</taxon>
        <taxon>Geminigeraceae</taxon>
        <taxon>Guillardia</taxon>
    </lineage>
</organism>
<keyword evidence="5" id="KW-1185">Reference proteome</keyword>
<evidence type="ECO:0000313" key="3">
    <source>
        <dbReference type="EMBL" id="EKX55430.1"/>
    </source>
</evidence>
<evidence type="ECO:0000313" key="5">
    <source>
        <dbReference type="Proteomes" id="UP000011087"/>
    </source>
</evidence>
<name>L1K4N6_GUITC</name>
<accession>L1K4N6</accession>
<feature type="region of interest" description="Disordered" evidence="1">
    <location>
        <begin position="163"/>
        <end position="200"/>
    </location>
</feature>
<feature type="compositionally biased region" description="Low complexity" evidence="1">
    <location>
        <begin position="163"/>
        <end position="173"/>
    </location>
</feature>
<dbReference type="PANTHER" id="PTHR47796:SF1">
    <property type="entry name" value="OS08G0500800 PROTEIN"/>
    <property type="match status" value="1"/>
</dbReference>